<reference evidence="2" key="1">
    <citation type="submission" date="2020-07" db="EMBL/GenBank/DDBJ databases">
        <title>Huge and variable diversity of episymbiotic CPR bacteria and DPANN archaea in groundwater ecosystems.</title>
        <authorList>
            <person name="He C.Y."/>
            <person name="Keren R."/>
            <person name="Whittaker M."/>
            <person name="Farag I.F."/>
            <person name="Doudna J."/>
            <person name="Cate J.H.D."/>
            <person name="Banfield J.F."/>
        </authorList>
    </citation>
    <scope>NUCLEOTIDE SEQUENCE</scope>
    <source>
        <strain evidence="2">NC_groundwater_1586_Pr3_B-0.1um_66_15</strain>
    </source>
</reference>
<sequence length="143" mass="15361">MNMLAGALTFVPLLTIAFAHFVWALGSTWPIRNEQLLVQTVFGAPGATKMPNRLLTFVIAVLLLAAGIIALSLADHTSGGIGLTVVGAVLALVFLGRGVLGYTAQWRARFPVEPFATLDRRNYSPLSLWIGVGFLILVVMRLS</sequence>
<dbReference type="InterPro" id="IPR025058">
    <property type="entry name" value="DUF3995"/>
</dbReference>
<keyword evidence="1" id="KW-0812">Transmembrane</keyword>
<dbReference type="EMBL" id="JACRAF010000004">
    <property type="protein sequence ID" value="MBI4920279.1"/>
    <property type="molecule type" value="Genomic_DNA"/>
</dbReference>
<dbReference type="Pfam" id="PF13160">
    <property type="entry name" value="DUF3995"/>
    <property type="match status" value="1"/>
</dbReference>
<keyword evidence="1" id="KW-1133">Transmembrane helix</keyword>
<evidence type="ECO:0000313" key="3">
    <source>
        <dbReference type="Proteomes" id="UP000782610"/>
    </source>
</evidence>
<gene>
    <name evidence="2" type="ORF">HY834_00885</name>
</gene>
<keyword evidence="1" id="KW-0472">Membrane</keyword>
<organism evidence="2 3">
    <name type="scientific">Devosia nanyangense</name>
    <dbReference type="NCBI Taxonomy" id="1228055"/>
    <lineage>
        <taxon>Bacteria</taxon>
        <taxon>Pseudomonadati</taxon>
        <taxon>Pseudomonadota</taxon>
        <taxon>Alphaproteobacteria</taxon>
        <taxon>Hyphomicrobiales</taxon>
        <taxon>Devosiaceae</taxon>
        <taxon>Devosia</taxon>
    </lineage>
</organism>
<feature type="transmembrane region" description="Helical" evidence="1">
    <location>
        <begin position="123"/>
        <end position="142"/>
    </location>
</feature>
<dbReference type="Proteomes" id="UP000782610">
    <property type="component" value="Unassembled WGS sequence"/>
</dbReference>
<proteinExistence type="predicted"/>
<feature type="transmembrane region" description="Helical" evidence="1">
    <location>
        <begin position="81"/>
        <end position="103"/>
    </location>
</feature>
<dbReference type="AlphaFoldDB" id="A0A933KX75"/>
<evidence type="ECO:0000256" key="1">
    <source>
        <dbReference type="SAM" id="Phobius"/>
    </source>
</evidence>
<accession>A0A933KX75</accession>
<name>A0A933KX75_9HYPH</name>
<evidence type="ECO:0000313" key="2">
    <source>
        <dbReference type="EMBL" id="MBI4920279.1"/>
    </source>
</evidence>
<comment type="caution">
    <text evidence="2">The sequence shown here is derived from an EMBL/GenBank/DDBJ whole genome shotgun (WGS) entry which is preliminary data.</text>
</comment>
<feature type="transmembrane region" description="Helical" evidence="1">
    <location>
        <begin position="54"/>
        <end position="74"/>
    </location>
</feature>
<protein>
    <submittedName>
        <fullName evidence="2">DUF3995 domain-containing protein</fullName>
    </submittedName>
</protein>